<organism evidence="1">
    <name type="scientific">Anguilla anguilla</name>
    <name type="common">European freshwater eel</name>
    <name type="synonym">Muraena anguilla</name>
    <dbReference type="NCBI Taxonomy" id="7936"/>
    <lineage>
        <taxon>Eukaryota</taxon>
        <taxon>Metazoa</taxon>
        <taxon>Chordata</taxon>
        <taxon>Craniata</taxon>
        <taxon>Vertebrata</taxon>
        <taxon>Euteleostomi</taxon>
        <taxon>Actinopterygii</taxon>
        <taxon>Neopterygii</taxon>
        <taxon>Teleostei</taxon>
        <taxon>Anguilliformes</taxon>
        <taxon>Anguillidae</taxon>
        <taxon>Anguilla</taxon>
    </lineage>
</organism>
<protein>
    <submittedName>
        <fullName evidence="1">Uncharacterized protein</fullName>
    </submittedName>
</protein>
<proteinExistence type="predicted"/>
<name>A0A0E9TDT2_ANGAN</name>
<reference evidence="1" key="2">
    <citation type="journal article" date="2015" name="Fish Shellfish Immunol.">
        <title>Early steps in the European eel (Anguilla anguilla)-Vibrio vulnificus interaction in the gills: Role of the RtxA13 toxin.</title>
        <authorList>
            <person name="Callol A."/>
            <person name="Pajuelo D."/>
            <person name="Ebbesson L."/>
            <person name="Teles M."/>
            <person name="MacKenzie S."/>
            <person name="Amaro C."/>
        </authorList>
    </citation>
    <scope>NUCLEOTIDE SEQUENCE</scope>
</reference>
<reference evidence="1" key="1">
    <citation type="submission" date="2014-11" db="EMBL/GenBank/DDBJ databases">
        <authorList>
            <person name="Amaro Gonzalez C."/>
        </authorList>
    </citation>
    <scope>NUCLEOTIDE SEQUENCE</scope>
</reference>
<accession>A0A0E9TDT2</accession>
<dbReference type="AlphaFoldDB" id="A0A0E9TDT2"/>
<sequence length="30" mass="3547">MKLLLQVALALKETSEFPQLLHALRVWWVL</sequence>
<evidence type="ECO:0000313" key="1">
    <source>
        <dbReference type="EMBL" id="JAH51731.1"/>
    </source>
</evidence>
<dbReference type="EMBL" id="GBXM01056846">
    <property type="protein sequence ID" value="JAH51731.1"/>
    <property type="molecule type" value="Transcribed_RNA"/>
</dbReference>